<feature type="transmembrane region" description="Helical" evidence="9">
    <location>
        <begin position="74"/>
        <end position="92"/>
    </location>
</feature>
<dbReference type="AlphaFoldDB" id="A0A1E8CI48"/>
<dbReference type="GO" id="GO:0055085">
    <property type="term" value="P:transmembrane transport"/>
    <property type="evidence" value="ECO:0007669"/>
    <property type="project" value="InterPro"/>
</dbReference>
<keyword evidence="11" id="KW-1185">Reference proteome</keyword>
<proteinExistence type="predicted"/>
<keyword evidence="1" id="KW-0813">Transport</keyword>
<dbReference type="STRING" id="1524254.PHACT_01960"/>
<feature type="transmembrane region" description="Helical" evidence="9">
    <location>
        <begin position="228"/>
        <end position="245"/>
    </location>
</feature>
<feature type="transmembrane region" description="Helical" evidence="9">
    <location>
        <begin position="203"/>
        <end position="221"/>
    </location>
</feature>
<keyword evidence="5 9" id="KW-0812">Transmembrane</keyword>
<dbReference type="PANTHER" id="PTHR30578:SF0">
    <property type="entry name" value="ION-TRANSLOCATING OXIDOREDUCTASE COMPLEX SUBUNIT D"/>
    <property type="match status" value="1"/>
</dbReference>
<dbReference type="Pfam" id="PF03116">
    <property type="entry name" value="NQR2_RnfD_RnfE"/>
    <property type="match status" value="1"/>
</dbReference>
<reference evidence="11" key="1">
    <citation type="submission" date="2016-07" db="EMBL/GenBank/DDBJ databases">
        <authorList>
            <person name="Florea S."/>
            <person name="Webb J.S."/>
            <person name="Jaromczyk J."/>
            <person name="Schardl C.L."/>
        </authorList>
    </citation>
    <scope>NUCLEOTIDE SEQUENCE [LARGE SCALE GENOMIC DNA]</scope>
    <source>
        <strain evidence="11">KCTC 42131</strain>
    </source>
</reference>
<dbReference type="OrthoDB" id="9776359at2"/>
<feature type="transmembrane region" description="Helical" evidence="9">
    <location>
        <begin position="123"/>
        <end position="142"/>
    </location>
</feature>
<accession>A0A1E8CI48</accession>
<evidence type="ECO:0000313" key="10">
    <source>
        <dbReference type="EMBL" id="OFE12049.1"/>
    </source>
</evidence>
<sequence>MTNAANTPSLPSLPKRRVTTPGIMLTVLIALLPAIAVRAWFAGHAWLLMLLASCLVAILLETLVLRLRGRPVSLARLDGSVLITAVLLLLVLPAATPWWLAVTGTGFAVIVGKHMFGGLGQNIFNPVLVGYLGLLALFPMHLTSPAAMTLAGNQSLATVSLSLAIMAGGLLLLGRRIISWHIPLAVLLTTGLVFYVFTPALNSYLALLLVFFIATEPVTSPGTRRGKLVYGALIGLMSTALTIWLPYSVAIAATVLAANAVTPTLDQLIRHDRKRHQPQEGV</sequence>
<evidence type="ECO:0000256" key="4">
    <source>
        <dbReference type="ARBA" id="ARBA00022643"/>
    </source>
</evidence>
<keyword evidence="7 9" id="KW-1133">Transmembrane helix</keyword>
<evidence type="ECO:0000256" key="9">
    <source>
        <dbReference type="SAM" id="Phobius"/>
    </source>
</evidence>
<keyword evidence="2" id="KW-0597">Phosphoprotein</keyword>
<keyword evidence="4" id="KW-0288">FMN</keyword>
<evidence type="ECO:0000256" key="2">
    <source>
        <dbReference type="ARBA" id="ARBA00022553"/>
    </source>
</evidence>
<evidence type="ECO:0000256" key="1">
    <source>
        <dbReference type="ARBA" id="ARBA00022448"/>
    </source>
</evidence>
<feature type="transmembrane region" description="Helical" evidence="9">
    <location>
        <begin position="47"/>
        <end position="67"/>
    </location>
</feature>
<evidence type="ECO:0000256" key="6">
    <source>
        <dbReference type="ARBA" id="ARBA00022967"/>
    </source>
</evidence>
<evidence type="ECO:0008006" key="12">
    <source>
        <dbReference type="Google" id="ProtNLM"/>
    </source>
</evidence>
<evidence type="ECO:0000256" key="7">
    <source>
        <dbReference type="ARBA" id="ARBA00022989"/>
    </source>
</evidence>
<dbReference type="InterPro" id="IPR004338">
    <property type="entry name" value="NqrB/RnfD"/>
</dbReference>
<protein>
    <recommendedName>
        <fullName evidence="12">Electron transport complex subunit RsxD</fullName>
    </recommendedName>
</protein>
<evidence type="ECO:0000256" key="3">
    <source>
        <dbReference type="ARBA" id="ARBA00022630"/>
    </source>
</evidence>
<comment type="caution">
    <text evidence="10">The sequence shown here is derived from an EMBL/GenBank/DDBJ whole genome shotgun (WGS) entry which is preliminary data.</text>
</comment>
<dbReference type="PANTHER" id="PTHR30578">
    <property type="entry name" value="ELECTRON TRANSPORT COMPLEX PROTEIN RNFD"/>
    <property type="match status" value="1"/>
</dbReference>
<keyword evidence="3" id="KW-0285">Flavoprotein</keyword>
<dbReference type="RefSeq" id="WP_070115673.1">
    <property type="nucleotide sequence ID" value="NZ_MASR01000001.1"/>
</dbReference>
<feature type="transmembrane region" description="Helical" evidence="9">
    <location>
        <begin position="154"/>
        <end position="173"/>
    </location>
</feature>
<keyword evidence="6" id="KW-1278">Translocase</keyword>
<evidence type="ECO:0000256" key="5">
    <source>
        <dbReference type="ARBA" id="ARBA00022692"/>
    </source>
</evidence>
<dbReference type="GO" id="GO:0005886">
    <property type="term" value="C:plasma membrane"/>
    <property type="evidence" value="ECO:0007669"/>
    <property type="project" value="TreeGrafter"/>
</dbReference>
<name>A0A1E8CI48_9GAMM</name>
<organism evidence="10 11">
    <name type="scientific">Pseudohongiella acticola</name>
    <dbReference type="NCBI Taxonomy" id="1524254"/>
    <lineage>
        <taxon>Bacteria</taxon>
        <taxon>Pseudomonadati</taxon>
        <taxon>Pseudomonadota</taxon>
        <taxon>Gammaproteobacteria</taxon>
        <taxon>Pseudomonadales</taxon>
        <taxon>Pseudohongiellaceae</taxon>
        <taxon>Pseudohongiella</taxon>
    </lineage>
</organism>
<dbReference type="Proteomes" id="UP000175669">
    <property type="component" value="Unassembled WGS sequence"/>
</dbReference>
<gene>
    <name evidence="10" type="ORF">PHACT_01960</name>
</gene>
<dbReference type="EMBL" id="MASR01000001">
    <property type="protein sequence ID" value="OFE12049.1"/>
    <property type="molecule type" value="Genomic_DNA"/>
</dbReference>
<feature type="transmembrane region" description="Helical" evidence="9">
    <location>
        <begin position="21"/>
        <end position="41"/>
    </location>
</feature>
<evidence type="ECO:0000256" key="8">
    <source>
        <dbReference type="ARBA" id="ARBA00023136"/>
    </source>
</evidence>
<keyword evidence="8 9" id="KW-0472">Membrane</keyword>
<evidence type="ECO:0000313" key="11">
    <source>
        <dbReference type="Proteomes" id="UP000175669"/>
    </source>
</evidence>